<keyword evidence="2" id="KW-0479">Metal-binding</keyword>
<keyword evidence="6 8" id="KW-0694">RNA-binding</keyword>
<dbReference type="InterPro" id="IPR013087">
    <property type="entry name" value="Znf_C2H2_type"/>
</dbReference>
<keyword evidence="4 9" id="KW-0863">Zinc-finger</keyword>
<evidence type="ECO:0000256" key="8">
    <source>
        <dbReference type="PROSITE-ProRule" id="PRU00176"/>
    </source>
</evidence>
<feature type="domain" description="C2H2-type" evidence="12">
    <location>
        <begin position="574"/>
        <end position="605"/>
    </location>
</feature>
<evidence type="ECO:0000256" key="9">
    <source>
        <dbReference type="PROSITE-ProRule" id="PRU00322"/>
    </source>
</evidence>
<dbReference type="InterPro" id="IPR001876">
    <property type="entry name" value="Znf_RanBP2"/>
</dbReference>
<comment type="subcellular location">
    <subcellularLocation>
        <location evidence="1">Nucleus</location>
    </subcellularLocation>
</comment>
<evidence type="ECO:0000256" key="1">
    <source>
        <dbReference type="ARBA" id="ARBA00004123"/>
    </source>
</evidence>
<dbReference type="InterPro" id="IPR000504">
    <property type="entry name" value="RRM_dom"/>
</dbReference>
<dbReference type="PANTHER" id="PTHR13948">
    <property type="entry name" value="RNA-BINDING PROTEIN"/>
    <property type="match status" value="1"/>
</dbReference>
<feature type="compositionally biased region" description="Basic and acidic residues" evidence="10">
    <location>
        <begin position="76"/>
        <end position="101"/>
    </location>
</feature>
<dbReference type="PROSITE" id="PS50157">
    <property type="entry name" value="ZINC_FINGER_C2H2_2"/>
    <property type="match status" value="1"/>
</dbReference>
<feature type="compositionally biased region" description="Polar residues" evidence="10">
    <location>
        <begin position="28"/>
        <end position="39"/>
    </location>
</feature>
<feature type="domain" description="RRM" evidence="11">
    <location>
        <begin position="113"/>
        <end position="220"/>
    </location>
</feature>
<feature type="region of interest" description="Disordered" evidence="10">
    <location>
        <begin position="1"/>
        <end position="112"/>
    </location>
</feature>
<dbReference type="Proteomes" id="UP000184330">
    <property type="component" value="Unassembled WGS sequence"/>
</dbReference>
<evidence type="ECO:0000256" key="6">
    <source>
        <dbReference type="ARBA" id="ARBA00022884"/>
    </source>
</evidence>
<dbReference type="SMART" id="SM00547">
    <property type="entry name" value="ZnF_RBZ"/>
    <property type="match status" value="1"/>
</dbReference>
<dbReference type="OrthoDB" id="29221at2759"/>
<dbReference type="STRING" id="576137.A0A1L7X0A6"/>
<dbReference type="GO" id="GO:0000398">
    <property type="term" value="P:mRNA splicing, via spliceosome"/>
    <property type="evidence" value="ECO:0007669"/>
    <property type="project" value="TreeGrafter"/>
</dbReference>
<feature type="domain" description="G-patch" evidence="13">
    <location>
        <begin position="674"/>
        <end position="720"/>
    </location>
</feature>
<dbReference type="Gene3D" id="3.30.70.330">
    <property type="match status" value="2"/>
</dbReference>
<evidence type="ECO:0000256" key="2">
    <source>
        <dbReference type="ARBA" id="ARBA00022723"/>
    </source>
</evidence>
<accession>A0A1L7X0A6</accession>
<dbReference type="InterPro" id="IPR035979">
    <property type="entry name" value="RBD_domain_sf"/>
</dbReference>
<keyword evidence="5" id="KW-0862">Zinc</keyword>
<feature type="region of interest" description="Disordered" evidence="10">
    <location>
        <begin position="496"/>
        <end position="515"/>
    </location>
</feature>
<gene>
    <name evidence="15" type="ORF">PAC_08346</name>
</gene>
<dbReference type="SMART" id="SM00443">
    <property type="entry name" value="G_patch"/>
    <property type="match status" value="1"/>
</dbReference>
<evidence type="ECO:0000259" key="11">
    <source>
        <dbReference type="PROSITE" id="PS50102"/>
    </source>
</evidence>
<dbReference type="PROSITE" id="PS50174">
    <property type="entry name" value="G_PATCH"/>
    <property type="match status" value="1"/>
</dbReference>
<dbReference type="GO" id="GO:0003723">
    <property type="term" value="F:RNA binding"/>
    <property type="evidence" value="ECO:0007669"/>
    <property type="project" value="UniProtKB-UniRule"/>
</dbReference>
<feature type="region of interest" description="Disordered" evidence="10">
    <location>
        <begin position="533"/>
        <end position="562"/>
    </location>
</feature>
<dbReference type="GO" id="GO:0005634">
    <property type="term" value="C:nucleus"/>
    <property type="evidence" value="ECO:0007669"/>
    <property type="project" value="UniProtKB-SubCell"/>
</dbReference>
<dbReference type="PANTHER" id="PTHR13948:SF3">
    <property type="entry name" value="FI21118P1"/>
    <property type="match status" value="1"/>
</dbReference>
<dbReference type="SMART" id="SM00360">
    <property type="entry name" value="RRM"/>
    <property type="match status" value="2"/>
</dbReference>
<dbReference type="AlphaFoldDB" id="A0A1L7X0A6"/>
<proteinExistence type="predicted"/>
<dbReference type="Pfam" id="PF00641">
    <property type="entry name" value="Zn_ribbon_RanBP"/>
    <property type="match status" value="1"/>
</dbReference>
<evidence type="ECO:0000256" key="4">
    <source>
        <dbReference type="ARBA" id="ARBA00022771"/>
    </source>
</evidence>
<dbReference type="PROSITE" id="PS01358">
    <property type="entry name" value="ZF_RANBP2_1"/>
    <property type="match status" value="1"/>
</dbReference>
<evidence type="ECO:0000313" key="16">
    <source>
        <dbReference type="Proteomes" id="UP000184330"/>
    </source>
</evidence>
<evidence type="ECO:0000313" key="15">
    <source>
        <dbReference type="EMBL" id="CZR58454.1"/>
    </source>
</evidence>
<evidence type="ECO:0000259" key="13">
    <source>
        <dbReference type="PROSITE" id="PS50174"/>
    </source>
</evidence>
<dbReference type="InterPro" id="IPR036443">
    <property type="entry name" value="Znf_RanBP2_sf"/>
</dbReference>
<dbReference type="Pfam" id="PF01585">
    <property type="entry name" value="G-patch"/>
    <property type="match status" value="1"/>
</dbReference>
<feature type="compositionally biased region" description="Basic and acidic residues" evidence="10">
    <location>
        <begin position="55"/>
        <end position="66"/>
    </location>
</feature>
<dbReference type="InterPro" id="IPR012677">
    <property type="entry name" value="Nucleotide-bd_a/b_plait_sf"/>
</dbReference>
<dbReference type="PROSITE" id="PS50199">
    <property type="entry name" value="ZF_RANBP2_2"/>
    <property type="match status" value="1"/>
</dbReference>
<feature type="compositionally biased region" description="Polar residues" evidence="10">
    <location>
        <begin position="640"/>
        <end position="662"/>
    </location>
</feature>
<dbReference type="EMBL" id="FJOG01000012">
    <property type="protein sequence ID" value="CZR58454.1"/>
    <property type="molecule type" value="Genomic_DNA"/>
</dbReference>
<reference evidence="15 16" key="1">
    <citation type="submission" date="2016-03" db="EMBL/GenBank/DDBJ databases">
        <authorList>
            <person name="Ploux O."/>
        </authorList>
    </citation>
    <scope>NUCLEOTIDE SEQUENCE [LARGE SCALE GENOMIC DNA]</scope>
    <source>
        <strain evidence="15 16">UAMH 11012</strain>
    </source>
</reference>
<dbReference type="SUPFAM" id="SSF54928">
    <property type="entry name" value="RNA-binding domain, RBD"/>
    <property type="match status" value="3"/>
</dbReference>
<evidence type="ECO:0000259" key="12">
    <source>
        <dbReference type="PROSITE" id="PS50157"/>
    </source>
</evidence>
<evidence type="ECO:0000259" key="14">
    <source>
        <dbReference type="PROSITE" id="PS50199"/>
    </source>
</evidence>
<keyword evidence="7" id="KW-0539">Nucleus</keyword>
<dbReference type="GO" id="GO:0008270">
    <property type="term" value="F:zinc ion binding"/>
    <property type="evidence" value="ECO:0007669"/>
    <property type="project" value="UniProtKB-KW"/>
</dbReference>
<name>A0A1L7X0A6_9HELO</name>
<dbReference type="SUPFAM" id="SSF90209">
    <property type="entry name" value="Ran binding protein zinc finger-like"/>
    <property type="match status" value="1"/>
</dbReference>
<feature type="domain" description="RRM" evidence="11">
    <location>
        <begin position="311"/>
        <end position="425"/>
    </location>
</feature>
<evidence type="ECO:0000256" key="5">
    <source>
        <dbReference type="ARBA" id="ARBA00022833"/>
    </source>
</evidence>
<evidence type="ECO:0000256" key="7">
    <source>
        <dbReference type="ARBA" id="ARBA00023242"/>
    </source>
</evidence>
<protein>
    <submittedName>
        <fullName evidence="15">Related to RNA binding motif protein</fullName>
    </submittedName>
</protein>
<dbReference type="PROSITE" id="PS50102">
    <property type="entry name" value="RRM"/>
    <property type="match status" value="2"/>
</dbReference>
<feature type="domain" description="RanBP2-type" evidence="14">
    <location>
        <begin position="226"/>
        <end position="259"/>
    </location>
</feature>
<keyword evidence="16" id="KW-1185">Reference proteome</keyword>
<dbReference type="InterPro" id="IPR000467">
    <property type="entry name" value="G_patch_dom"/>
</dbReference>
<feature type="region of interest" description="Disordered" evidence="10">
    <location>
        <begin position="615"/>
        <end position="683"/>
    </location>
</feature>
<dbReference type="Gene3D" id="4.10.1060.10">
    <property type="entry name" value="Zinc finger, RanBP2-type"/>
    <property type="match status" value="1"/>
</dbReference>
<feature type="compositionally biased region" description="Basic and acidic residues" evidence="10">
    <location>
        <begin position="629"/>
        <end position="639"/>
    </location>
</feature>
<keyword evidence="3" id="KW-0677">Repeat</keyword>
<sequence>MSHSRPRPSAGHDSTMYDDEPEDYYRGPSSSQGYQNSRQDYSRSPPRGPAGERPVYGERYVEDRHHNYDRRRSRSPRREGRGRYTDRDKEDYRSPSRDRSRSHSPYFGGPPNRNVILEGIPLEWTQEDQELAIVAVLSDLQILNELQHGLRLEGLEEVRLIKDKRTGQSRGFAFAQFVGISEARRFLDRCYPTVQLYGPGHTDLASTNEPNKVRIAYSRDRDDRDKAGKGEDDWKCEVCSLPNFSHRTLCFRCNAPRTRTEPLCHDMIGMLLISVGATAHGVVVAQANMSTFSGFATTGDSDVSPDGTASQFLLLRGLEPGVTEELLAKGVSKLCKIKAGTPPSDLQGAKKRQIASTTTDASLGAKDGSLRRVLLVRDRKTNDSWRYGFAEFNTVEDAQAAMAKYKASDKFTISSKPVLLSYIHAGVFVPVLHPLGDEYAKFTFSPLSNTAIKLMYWDEAAYANELAVATPDAPSAIKTKESEHAKFAAAAANEGLVGNGKDGEPKLKKRKVEKDSKVVAPHLQFWTNRHAELHGIPPKDPEEETSNSGPATPLKKAPASTEALPSQTFADLERKCCLLCSRQFKTEADVNKHERMSQLHRDNMKNEDLVSKALAKLNKPKGSATESSAYRDRAKERRQAFNQPKQPAAQHNRTAKESNGGSSPKKEKEEAPPVQSKGAALLGKMGWTAGEGLGAQGTGRTDAIVTELYSQGVGLGAQGGKVGDAAEEAHRQTKGSYADFVSSVKDKAKERFQSLA</sequence>
<dbReference type="InterPro" id="IPR055494">
    <property type="entry name" value="DUF7066"/>
</dbReference>
<evidence type="ECO:0000256" key="10">
    <source>
        <dbReference type="SAM" id="MobiDB-lite"/>
    </source>
</evidence>
<dbReference type="Pfam" id="PF23217">
    <property type="entry name" value="DUF7066"/>
    <property type="match status" value="1"/>
</dbReference>
<organism evidence="15 16">
    <name type="scientific">Phialocephala subalpina</name>
    <dbReference type="NCBI Taxonomy" id="576137"/>
    <lineage>
        <taxon>Eukaryota</taxon>
        <taxon>Fungi</taxon>
        <taxon>Dikarya</taxon>
        <taxon>Ascomycota</taxon>
        <taxon>Pezizomycotina</taxon>
        <taxon>Leotiomycetes</taxon>
        <taxon>Helotiales</taxon>
        <taxon>Mollisiaceae</taxon>
        <taxon>Phialocephala</taxon>
        <taxon>Phialocephala fortinii species complex</taxon>
    </lineage>
</organism>
<feature type="compositionally biased region" description="Basic and acidic residues" evidence="10">
    <location>
        <begin position="501"/>
        <end position="515"/>
    </location>
</feature>
<evidence type="ECO:0000256" key="3">
    <source>
        <dbReference type="ARBA" id="ARBA00022737"/>
    </source>
</evidence>